<protein>
    <recommendedName>
        <fullName evidence="8">Energy-coupling factor transporter ATP-binding protein EcfA2</fullName>
        <ecNumber evidence="8">7.-.-.-</ecNumber>
    </recommendedName>
</protein>
<dbReference type="GO" id="GO:0005524">
    <property type="term" value="F:ATP binding"/>
    <property type="evidence" value="ECO:0007669"/>
    <property type="project" value="UniProtKB-UniRule"/>
</dbReference>
<dbReference type="CDD" id="cd03225">
    <property type="entry name" value="ABC_cobalt_CbiO_domain1"/>
    <property type="match status" value="1"/>
</dbReference>
<keyword evidence="5 8" id="KW-0067">ATP-binding</keyword>
<dbReference type="GO" id="GO:0016887">
    <property type="term" value="F:ATP hydrolysis activity"/>
    <property type="evidence" value="ECO:0007669"/>
    <property type="project" value="InterPro"/>
</dbReference>
<dbReference type="InterPro" id="IPR003439">
    <property type="entry name" value="ABC_transporter-like_ATP-bd"/>
</dbReference>
<dbReference type="AlphaFoldDB" id="A0A2T4Z1K9"/>
<comment type="caution">
    <text evidence="10">The sequence shown here is derived from an EMBL/GenBank/DDBJ whole genome shotgun (WGS) entry which is preliminary data.</text>
</comment>
<dbReference type="SMART" id="SM00382">
    <property type="entry name" value="AAA"/>
    <property type="match status" value="1"/>
</dbReference>
<evidence type="ECO:0000256" key="1">
    <source>
        <dbReference type="ARBA" id="ARBA00004202"/>
    </source>
</evidence>
<dbReference type="PANTHER" id="PTHR43553">
    <property type="entry name" value="HEAVY METAL TRANSPORTER"/>
    <property type="match status" value="1"/>
</dbReference>
<sequence>MGIVAINVSHVYLTGTPYAKPALTEVNLTVPTGAFVGVIGPTGSGKSTLIQHIAGLLRPTSGTLRIGDTVIDVDSKDLSSLRGRVGVVFQYPEHQLFEETVIKDIAYGPRNLGLAEDEIEQRVTTALEWVGLSPELAQRSPFQLSGGQMRRVAIAGVLAMHPEILILDEPTAGLDPAGQRELLDRIYSLHRQRNMTVILVSHSMEDVSRYAERLFVMAGGRMVLSGSPQEVFQHPDRLREWGLELPETIRLMERINQELAVPLKLDRFTPEALVEAIMARVKGRGGL</sequence>
<gene>
    <name evidence="10" type="ORF">C8J48_3306</name>
</gene>
<dbReference type="SUPFAM" id="SSF52540">
    <property type="entry name" value="P-loop containing nucleoside triphosphate hydrolases"/>
    <property type="match status" value="1"/>
</dbReference>
<dbReference type="EMBL" id="PZZP01000003">
    <property type="protein sequence ID" value="PTM54654.1"/>
    <property type="molecule type" value="Genomic_DNA"/>
</dbReference>
<dbReference type="NCBIfam" id="TIGR04521">
    <property type="entry name" value="ECF_ATPase_2"/>
    <property type="match status" value="1"/>
</dbReference>
<dbReference type="InterPro" id="IPR050095">
    <property type="entry name" value="ECF_ABC_transporter_ATP-bd"/>
</dbReference>
<evidence type="ECO:0000256" key="4">
    <source>
        <dbReference type="ARBA" id="ARBA00022741"/>
    </source>
</evidence>
<dbReference type="RefSeq" id="WP_107728297.1">
    <property type="nucleotide sequence ID" value="NZ_PZZP01000003.1"/>
</dbReference>
<dbReference type="PANTHER" id="PTHR43553:SF27">
    <property type="entry name" value="ENERGY-COUPLING FACTOR TRANSPORTER ATP-BINDING PROTEIN ECFA2"/>
    <property type="match status" value="1"/>
</dbReference>
<dbReference type="EC" id="7.-.-.-" evidence="8"/>
<organism evidence="10 11">
    <name type="scientific">Desmospora activa DSM 45169</name>
    <dbReference type="NCBI Taxonomy" id="1121389"/>
    <lineage>
        <taxon>Bacteria</taxon>
        <taxon>Bacillati</taxon>
        <taxon>Bacillota</taxon>
        <taxon>Bacilli</taxon>
        <taxon>Bacillales</taxon>
        <taxon>Thermoactinomycetaceae</taxon>
        <taxon>Desmospora</taxon>
    </lineage>
</organism>
<keyword evidence="7 8" id="KW-0472">Membrane</keyword>
<comment type="subcellular location">
    <subcellularLocation>
        <location evidence="1 8">Cell membrane</location>
        <topology evidence="1 8">Peripheral membrane protein</topology>
    </subcellularLocation>
</comment>
<evidence type="ECO:0000313" key="11">
    <source>
        <dbReference type="Proteomes" id="UP000241639"/>
    </source>
</evidence>
<dbReference type="InterPro" id="IPR017871">
    <property type="entry name" value="ABC_transporter-like_CS"/>
</dbReference>
<accession>A0A2T4Z1K9</accession>
<feature type="domain" description="ABC transporter" evidence="9">
    <location>
        <begin position="6"/>
        <end position="244"/>
    </location>
</feature>
<keyword evidence="4 8" id="KW-0547">Nucleotide-binding</keyword>
<dbReference type="PROSITE" id="PS50893">
    <property type="entry name" value="ABC_TRANSPORTER_2"/>
    <property type="match status" value="1"/>
</dbReference>
<evidence type="ECO:0000256" key="7">
    <source>
        <dbReference type="ARBA" id="ARBA00023136"/>
    </source>
</evidence>
<comment type="function">
    <text evidence="8">ATP-binding (A) component of a common energy-coupling factor (ECF) ABC-transporter complex.</text>
</comment>
<dbReference type="FunFam" id="3.40.50.300:FF:000224">
    <property type="entry name" value="Energy-coupling factor transporter ATP-binding protein EcfA"/>
    <property type="match status" value="1"/>
</dbReference>
<dbReference type="OrthoDB" id="9784332at2"/>
<dbReference type="InterPro" id="IPR003593">
    <property type="entry name" value="AAA+_ATPase"/>
</dbReference>
<proteinExistence type="inferred from homology"/>
<dbReference type="InterPro" id="IPR015856">
    <property type="entry name" value="ABC_transpr_CbiO/EcfA_su"/>
</dbReference>
<dbReference type="GO" id="GO:0042626">
    <property type="term" value="F:ATPase-coupled transmembrane transporter activity"/>
    <property type="evidence" value="ECO:0007669"/>
    <property type="project" value="TreeGrafter"/>
</dbReference>
<dbReference type="Pfam" id="PF00005">
    <property type="entry name" value="ABC_tran"/>
    <property type="match status" value="1"/>
</dbReference>
<comment type="subunit">
    <text evidence="8">Forms a stable energy-coupling factor (ECF) transporter complex composed of 2 membrane-embedded substrate-binding proteins (S component), 2 ATP-binding proteins (A component) and 2 transmembrane proteins (T component).</text>
</comment>
<keyword evidence="3 8" id="KW-1003">Cell membrane</keyword>
<dbReference type="InterPro" id="IPR027417">
    <property type="entry name" value="P-loop_NTPase"/>
</dbReference>
<evidence type="ECO:0000313" key="10">
    <source>
        <dbReference type="EMBL" id="PTM54654.1"/>
    </source>
</evidence>
<reference evidence="10 11" key="1">
    <citation type="submission" date="2018-04" db="EMBL/GenBank/DDBJ databases">
        <title>Genomic Encyclopedia of Archaeal and Bacterial Type Strains, Phase II (KMG-II): from individual species to whole genera.</title>
        <authorList>
            <person name="Goeker M."/>
        </authorList>
    </citation>
    <scope>NUCLEOTIDE SEQUENCE [LARGE SCALE GENOMIC DNA]</scope>
    <source>
        <strain evidence="10 11">DSM 45169</strain>
    </source>
</reference>
<evidence type="ECO:0000256" key="6">
    <source>
        <dbReference type="ARBA" id="ARBA00022967"/>
    </source>
</evidence>
<evidence type="ECO:0000256" key="2">
    <source>
        <dbReference type="ARBA" id="ARBA00022448"/>
    </source>
</evidence>
<evidence type="ECO:0000256" key="8">
    <source>
        <dbReference type="RuleBase" id="RU365104"/>
    </source>
</evidence>
<dbReference type="PROSITE" id="PS00211">
    <property type="entry name" value="ABC_TRANSPORTER_1"/>
    <property type="match status" value="1"/>
</dbReference>
<comment type="similarity">
    <text evidence="8">Belongs to the ABC transporter superfamily. Energy-coupling factor EcfA family.</text>
</comment>
<keyword evidence="11" id="KW-1185">Reference proteome</keyword>
<dbReference type="Proteomes" id="UP000241639">
    <property type="component" value="Unassembled WGS sequence"/>
</dbReference>
<evidence type="ECO:0000256" key="5">
    <source>
        <dbReference type="ARBA" id="ARBA00022840"/>
    </source>
</evidence>
<name>A0A2T4Z1K9_9BACL</name>
<dbReference type="Gene3D" id="3.40.50.300">
    <property type="entry name" value="P-loop containing nucleotide triphosphate hydrolases"/>
    <property type="match status" value="1"/>
</dbReference>
<dbReference type="GO" id="GO:0015087">
    <property type="term" value="F:cobalt ion transmembrane transporter activity"/>
    <property type="evidence" value="ECO:0007669"/>
    <property type="project" value="UniProtKB-ARBA"/>
</dbReference>
<dbReference type="GO" id="GO:0043190">
    <property type="term" value="C:ATP-binding cassette (ABC) transporter complex"/>
    <property type="evidence" value="ECO:0007669"/>
    <property type="project" value="TreeGrafter"/>
</dbReference>
<keyword evidence="2 8" id="KW-0813">Transport</keyword>
<keyword evidence="6" id="KW-1278">Translocase</keyword>
<evidence type="ECO:0000256" key="3">
    <source>
        <dbReference type="ARBA" id="ARBA00022475"/>
    </source>
</evidence>
<evidence type="ECO:0000259" key="9">
    <source>
        <dbReference type="PROSITE" id="PS50893"/>
    </source>
</evidence>
<dbReference type="InterPro" id="IPR030946">
    <property type="entry name" value="EcfA2"/>
</dbReference>